<gene>
    <name evidence="1" type="ORF">RFI_31755</name>
</gene>
<accession>X6LW82</accession>
<organism evidence="1 2">
    <name type="scientific">Reticulomyxa filosa</name>
    <dbReference type="NCBI Taxonomy" id="46433"/>
    <lineage>
        <taxon>Eukaryota</taxon>
        <taxon>Sar</taxon>
        <taxon>Rhizaria</taxon>
        <taxon>Retaria</taxon>
        <taxon>Foraminifera</taxon>
        <taxon>Monothalamids</taxon>
        <taxon>Reticulomyxidae</taxon>
        <taxon>Reticulomyxa</taxon>
    </lineage>
</organism>
<dbReference type="SUPFAM" id="SSF48366">
    <property type="entry name" value="Ras GEF"/>
    <property type="match status" value="1"/>
</dbReference>
<dbReference type="GO" id="GO:0005085">
    <property type="term" value="F:guanyl-nucleotide exchange factor activity"/>
    <property type="evidence" value="ECO:0007669"/>
    <property type="project" value="InterPro"/>
</dbReference>
<comment type="caution">
    <text evidence="1">The sequence shown here is derived from an EMBL/GenBank/DDBJ whole genome shotgun (WGS) entry which is preliminary data.</text>
</comment>
<dbReference type="OrthoDB" id="546434at2759"/>
<dbReference type="InterPro" id="IPR036964">
    <property type="entry name" value="RASGEF_cat_dom_sf"/>
</dbReference>
<sequence>MQERCESPAIPYLPLFCAQFFKIEESQDYQLSDGSINRKKLQLLVERAERFVRYKQKKKIKNFLLVTLQIGYQYQIKHDYQSLLLKEWKEQQNVQEEHLDMLADLVGQNSKNQKTK</sequence>
<dbReference type="Gene3D" id="1.10.840.10">
    <property type="entry name" value="Ras guanine-nucleotide exchange factors catalytic domain"/>
    <property type="match status" value="1"/>
</dbReference>
<dbReference type="GO" id="GO:0007264">
    <property type="term" value="P:small GTPase-mediated signal transduction"/>
    <property type="evidence" value="ECO:0007669"/>
    <property type="project" value="InterPro"/>
</dbReference>
<proteinExistence type="predicted"/>
<evidence type="ECO:0000313" key="1">
    <source>
        <dbReference type="EMBL" id="ETO05641.1"/>
    </source>
</evidence>
<protein>
    <submittedName>
        <fullName evidence="1">Uncharacterized protein</fullName>
    </submittedName>
</protein>
<keyword evidence="2" id="KW-1185">Reference proteome</keyword>
<dbReference type="AlphaFoldDB" id="X6LW82"/>
<dbReference type="InterPro" id="IPR023578">
    <property type="entry name" value="Ras_GEF_dom_sf"/>
</dbReference>
<dbReference type="Proteomes" id="UP000023152">
    <property type="component" value="Unassembled WGS sequence"/>
</dbReference>
<dbReference type="EMBL" id="ASPP01027896">
    <property type="protein sequence ID" value="ETO05641.1"/>
    <property type="molecule type" value="Genomic_DNA"/>
</dbReference>
<evidence type="ECO:0000313" key="2">
    <source>
        <dbReference type="Proteomes" id="UP000023152"/>
    </source>
</evidence>
<reference evidence="1 2" key="1">
    <citation type="journal article" date="2013" name="Curr. Biol.">
        <title>The Genome of the Foraminiferan Reticulomyxa filosa.</title>
        <authorList>
            <person name="Glockner G."/>
            <person name="Hulsmann N."/>
            <person name="Schleicher M."/>
            <person name="Noegel A.A."/>
            <person name="Eichinger L."/>
            <person name="Gallinger C."/>
            <person name="Pawlowski J."/>
            <person name="Sierra R."/>
            <person name="Euteneuer U."/>
            <person name="Pillet L."/>
            <person name="Moustafa A."/>
            <person name="Platzer M."/>
            <person name="Groth M."/>
            <person name="Szafranski K."/>
            <person name="Schliwa M."/>
        </authorList>
    </citation>
    <scope>NUCLEOTIDE SEQUENCE [LARGE SCALE GENOMIC DNA]</scope>
</reference>
<name>X6LW82_RETFI</name>